<dbReference type="InterPro" id="IPR042089">
    <property type="entry name" value="Peptidase_M13_dom_2"/>
</dbReference>
<dbReference type="SUPFAM" id="SSF55486">
    <property type="entry name" value="Metalloproteases ('zincins'), catalytic domain"/>
    <property type="match status" value="2"/>
</dbReference>
<reference evidence="2" key="1">
    <citation type="journal article" date="2020" name="Cell">
        <title>Large-Scale Comparative Analyses of Tick Genomes Elucidate Their Genetic Diversity and Vector Capacities.</title>
        <authorList>
            <consortium name="Tick Genome and Microbiome Consortium (TIGMIC)"/>
            <person name="Jia N."/>
            <person name="Wang J."/>
            <person name="Shi W."/>
            <person name="Du L."/>
            <person name="Sun Y."/>
            <person name="Zhan W."/>
            <person name="Jiang J.F."/>
            <person name="Wang Q."/>
            <person name="Zhang B."/>
            <person name="Ji P."/>
            <person name="Bell-Sakyi L."/>
            <person name="Cui X.M."/>
            <person name="Yuan T.T."/>
            <person name="Jiang B.G."/>
            <person name="Yang W.F."/>
            <person name="Lam T.T."/>
            <person name="Chang Q.C."/>
            <person name="Ding S.J."/>
            <person name="Wang X.J."/>
            <person name="Zhu J.G."/>
            <person name="Ruan X.D."/>
            <person name="Zhao L."/>
            <person name="Wei J.T."/>
            <person name="Ye R.Z."/>
            <person name="Que T.C."/>
            <person name="Du C.H."/>
            <person name="Zhou Y.H."/>
            <person name="Cheng J.X."/>
            <person name="Dai P.F."/>
            <person name="Guo W.B."/>
            <person name="Han X.H."/>
            <person name="Huang E.J."/>
            <person name="Li L.F."/>
            <person name="Wei W."/>
            <person name="Gao Y.C."/>
            <person name="Liu J.Z."/>
            <person name="Shao H.Z."/>
            <person name="Wang X."/>
            <person name="Wang C.C."/>
            <person name="Yang T.C."/>
            <person name="Huo Q.B."/>
            <person name="Li W."/>
            <person name="Chen H.Y."/>
            <person name="Chen S.E."/>
            <person name="Zhou L.G."/>
            <person name="Ni X.B."/>
            <person name="Tian J.H."/>
            <person name="Sheng Y."/>
            <person name="Liu T."/>
            <person name="Pan Y.S."/>
            <person name="Xia L.Y."/>
            <person name="Li J."/>
            <person name="Zhao F."/>
            <person name="Cao W.C."/>
        </authorList>
    </citation>
    <scope>NUCLEOTIDE SEQUENCE</scope>
    <source>
        <strain evidence="2">Rsan-2018</strain>
    </source>
</reference>
<dbReference type="PROSITE" id="PS51885">
    <property type="entry name" value="NEPRILYSIN"/>
    <property type="match status" value="1"/>
</dbReference>
<gene>
    <name evidence="2" type="ORF">HPB52_003787</name>
</gene>
<dbReference type="EMBL" id="JABSTV010001252">
    <property type="protein sequence ID" value="KAH7946730.1"/>
    <property type="molecule type" value="Genomic_DNA"/>
</dbReference>
<dbReference type="PANTHER" id="PTHR11733">
    <property type="entry name" value="ZINC METALLOPROTEASE FAMILY M13 NEPRILYSIN-RELATED"/>
    <property type="match status" value="1"/>
</dbReference>
<keyword evidence="3" id="KW-1185">Reference proteome</keyword>
<name>A0A9D4PLC5_RHISA</name>
<dbReference type="InterPro" id="IPR000718">
    <property type="entry name" value="Peptidase_M13"/>
</dbReference>
<feature type="domain" description="Peptidase M13 C-terminal" evidence="1">
    <location>
        <begin position="580"/>
        <end position="654"/>
    </location>
</feature>
<dbReference type="PANTHER" id="PTHR11733:SF241">
    <property type="entry name" value="GH26575P-RELATED"/>
    <property type="match status" value="1"/>
</dbReference>
<dbReference type="GO" id="GO:0016485">
    <property type="term" value="P:protein processing"/>
    <property type="evidence" value="ECO:0007669"/>
    <property type="project" value="TreeGrafter"/>
</dbReference>
<dbReference type="Gene3D" id="3.40.390.10">
    <property type="entry name" value="Collagenase (Catalytic Domain)"/>
    <property type="match status" value="2"/>
</dbReference>
<dbReference type="GO" id="GO:0005886">
    <property type="term" value="C:plasma membrane"/>
    <property type="evidence" value="ECO:0007669"/>
    <property type="project" value="TreeGrafter"/>
</dbReference>
<dbReference type="VEuPathDB" id="VectorBase:RSAN_031194"/>
<dbReference type="Gene3D" id="1.10.1380.10">
    <property type="entry name" value="Neutral endopeptidase , domain2"/>
    <property type="match status" value="1"/>
</dbReference>
<evidence type="ECO:0000259" key="1">
    <source>
        <dbReference type="Pfam" id="PF01431"/>
    </source>
</evidence>
<dbReference type="GO" id="GO:0004222">
    <property type="term" value="F:metalloendopeptidase activity"/>
    <property type="evidence" value="ECO:0007669"/>
    <property type="project" value="InterPro"/>
</dbReference>
<evidence type="ECO:0000313" key="2">
    <source>
        <dbReference type="EMBL" id="KAH7946730.1"/>
    </source>
</evidence>
<proteinExistence type="predicted"/>
<evidence type="ECO:0000313" key="3">
    <source>
        <dbReference type="Proteomes" id="UP000821837"/>
    </source>
</evidence>
<dbReference type="InterPro" id="IPR024079">
    <property type="entry name" value="MetalloPept_cat_dom_sf"/>
</dbReference>
<protein>
    <recommendedName>
        <fullName evidence="1">Peptidase M13 C-terminal domain-containing protein</fullName>
    </recommendedName>
</protein>
<dbReference type="InterPro" id="IPR018497">
    <property type="entry name" value="Peptidase_M13_C"/>
</dbReference>
<dbReference type="Pfam" id="PF01431">
    <property type="entry name" value="Peptidase_M13"/>
    <property type="match status" value="1"/>
</dbReference>
<accession>A0A9D4PLC5</accession>
<reference evidence="2" key="2">
    <citation type="submission" date="2021-09" db="EMBL/GenBank/DDBJ databases">
        <authorList>
            <person name="Jia N."/>
            <person name="Wang J."/>
            <person name="Shi W."/>
            <person name="Du L."/>
            <person name="Sun Y."/>
            <person name="Zhan W."/>
            <person name="Jiang J."/>
            <person name="Wang Q."/>
            <person name="Zhang B."/>
            <person name="Ji P."/>
            <person name="Sakyi L.B."/>
            <person name="Cui X."/>
            <person name="Yuan T."/>
            <person name="Jiang B."/>
            <person name="Yang W."/>
            <person name="Lam T.T.-Y."/>
            <person name="Chang Q."/>
            <person name="Ding S."/>
            <person name="Wang X."/>
            <person name="Zhu J."/>
            <person name="Ruan X."/>
            <person name="Zhao L."/>
            <person name="Wei J."/>
            <person name="Que T."/>
            <person name="Du C."/>
            <person name="Cheng J."/>
            <person name="Dai P."/>
            <person name="Han X."/>
            <person name="Huang E."/>
            <person name="Gao Y."/>
            <person name="Liu J."/>
            <person name="Shao H."/>
            <person name="Ye R."/>
            <person name="Li L."/>
            <person name="Wei W."/>
            <person name="Wang X."/>
            <person name="Wang C."/>
            <person name="Huo Q."/>
            <person name="Li W."/>
            <person name="Guo W."/>
            <person name="Chen H."/>
            <person name="Chen S."/>
            <person name="Zhou L."/>
            <person name="Zhou L."/>
            <person name="Ni X."/>
            <person name="Tian J."/>
            <person name="Zhou Y."/>
            <person name="Sheng Y."/>
            <person name="Liu T."/>
            <person name="Pan Y."/>
            <person name="Xia L."/>
            <person name="Li J."/>
            <person name="Zhao F."/>
            <person name="Cao W."/>
        </authorList>
    </citation>
    <scope>NUCLEOTIDE SEQUENCE</scope>
    <source>
        <strain evidence="2">Rsan-2018</strain>
        <tissue evidence="2">Larvae</tissue>
    </source>
</reference>
<organism evidence="2 3">
    <name type="scientific">Rhipicephalus sanguineus</name>
    <name type="common">Brown dog tick</name>
    <name type="synonym">Ixodes sanguineus</name>
    <dbReference type="NCBI Taxonomy" id="34632"/>
    <lineage>
        <taxon>Eukaryota</taxon>
        <taxon>Metazoa</taxon>
        <taxon>Ecdysozoa</taxon>
        <taxon>Arthropoda</taxon>
        <taxon>Chelicerata</taxon>
        <taxon>Arachnida</taxon>
        <taxon>Acari</taxon>
        <taxon>Parasitiformes</taxon>
        <taxon>Ixodida</taxon>
        <taxon>Ixodoidea</taxon>
        <taxon>Ixodidae</taxon>
        <taxon>Rhipicephalinae</taxon>
        <taxon>Rhipicephalus</taxon>
        <taxon>Rhipicephalus</taxon>
    </lineage>
</organism>
<comment type="caution">
    <text evidence="2">The sequence shown here is derived from an EMBL/GenBank/DDBJ whole genome shotgun (WGS) entry which is preliminary data.</text>
</comment>
<sequence length="660" mass="71028">MTVSSSGPTSPKSTPAGNEWLVCDSALCLGEAHRLSTLLEGEPCRNFYDYACQRLDETPPLPKQGTASSTDTRLADTLEDALLAYVRDTAHNDVAPARELLDACGTGSAQDLADFVAAYVQPSWPASDVTSDLSVWEAAGRLLRELNVAALLSMVPVVRRTAAVALGPAQLLLMPGDDASQEQLLSDAVRATVTFVSPTADARTVAEDVVKALSALSKMQDAALTAPGLLYDTLPLSNLSAGLAALVRTASPSSTVAPSSVLVLPGVDLKSLSELVSADALGVLHYVGFRAALWAAPFVATPPDKLITAHMLTRRPPIADKQRACSRAVGHAVPLVYLQAMRGALGPLTVARMWTDQLEDRFLRSLPLLLPQPGPDAHLVARSVRDTPLARFYPARLADAKSWNAYLLALAASMANATGQRKSTLLKVRMAAAAADRSGGWAMDMRPTWLPGGALRLPPGLFGSVVPLNSSLRTHQVARVAVRLYTALAALLRYTLDFMARARRDIPGVFDSPVRESEQANLRSVAECLRRDLDAMPPALKSGFPPAKEQPWALFDQAVGLALAHDNLAELMDTRRIWGKDLRLKGLENLSSDQLFFVYYAMDNCERSDAQAQRRLAWPLGGQERVNGPLRHWAPFAENFGCLDGQPMVAPKRCPLLDAS</sequence>
<dbReference type="Proteomes" id="UP000821837">
    <property type="component" value="Chromosome 6"/>
</dbReference>
<dbReference type="AlphaFoldDB" id="A0A9D4PLC5"/>